<evidence type="ECO:0000313" key="10">
    <source>
        <dbReference type="Proteomes" id="UP001240236"/>
    </source>
</evidence>
<evidence type="ECO:0000313" key="9">
    <source>
        <dbReference type="EMBL" id="MDQ0369650.1"/>
    </source>
</evidence>
<comment type="subcellular location">
    <subcellularLocation>
        <location evidence="1">Membrane</location>
        <topology evidence="1">Multi-pass membrane protein</topology>
    </subcellularLocation>
</comment>
<dbReference type="SUPFAM" id="SSF160246">
    <property type="entry name" value="EspE N-terminal domain-like"/>
    <property type="match status" value="1"/>
</dbReference>
<dbReference type="EMBL" id="JAUSUZ010000001">
    <property type="protein sequence ID" value="MDQ0369650.1"/>
    <property type="molecule type" value="Genomic_DNA"/>
</dbReference>
<feature type="transmembrane region" description="Helical" evidence="7">
    <location>
        <begin position="503"/>
        <end position="530"/>
    </location>
</feature>
<keyword evidence="5 7" id="KW-1133">Transmembrane helix</keyword>
<sequence>MTRAASVGVPVGDLLVEAGLLTRQQMSDAVKTRVRTGARLETILINSGVVRRLDIYRVLARGWDIPYMEDLDQYPVDDRLLAGLEPTELVAGAWFPVQRRDDGTVLVATAEAPSERRRTEISRRLGDAPVEFAAVTGLDIDVAVMRGFRGLVLEEASLGLWRRDENRSARTVLSRGQRWFFGITAVVLVALSVLFPRSVLVALSATVGAAFLVSVWFKFAICLSGARFERFETVTAADVAALRDVDLPVYTVLVPVYREANVVGDLVANLGALDYPPSKLQILLLLEEEDDETRDAAKAARPPQTITFVTIPAGQPQTKPKACNVGLFLAKGEFLVIYDAEDKPDPDQLKKAVVAFRRGGRSLACVQAALNYWNADENALTRMFTLEYSFWFDYMLPGLDASRMPIPLGGTSNHFRTDALRRLGGWDPFNVTEDADIGIRAAALGRTVSVINSTTFEEANRAYGNFIRQRSRWIKGYLQTTLVHLRQPVTLLRMIGPRSAFGFALLVGGTPLMFLCVPPLYVLFAVSLLLPPDALSPYFPGWVLWSGLVNLLLGNSLMIYVSMMGAFKRRRYRLVAWGLVNPLYWLMHSISAYKALWQLITRPHYWEKTTHGLSTVAGHTPADGPVHA</sequence>
<evidence type="ECO:0000256" key="5">
    <source>
        <dbReference type="ARBA" id="ARBA00022989"/>
    </source>
</evidence>
<evidence type="ECO:0000256" key="7">
    <source>
        <dbReference type="SAM" id="Phobius"/>
    </source>
</evidence>
<dbReference type="Pfam" id="PF05157">
    <property type="entry name" value="MshEN"/>
    <property type="match status" value="1"/>
</dbReference>
<comment type="caution">
    <text evidence="9">The sequence shown here is derived from an EMBL/GenBank/DDBJ whole genome shotgun (WGS) entry which is preliminary data.</text>
</comment>
<keyword evidence="4 7" id="KW-0812">Transmembrane</keyword>
<accession>A0AAE3W5G4</accession>
<keyword evidence="3" id="KW-0808">Transferase</keyword>
<dbReference type="CDD" id="cd06427">
    <property type="entry name" value="CESA_like_2"/>
    <property type="match status" value="1"/>
</dbReference>
<evidence type="ECO:0000259" key="8">
    <source>
        <dbReference type="Pfam" id="PF05157"/>
    </source>
</evidence>
<dbReference type="AlphaFoldDB" id="A0AAE3W5G4"/>
<evidence type="ECO:0000256" key="4">
    <source>
        <dbReference type="ARBA" id="ARBA00022692"/>
    </source>
</evidence>
<keyword evidence="6 7" id="KW-0472">Membrane</keyword>
<dbReference type="GO" id="GO:0016020">
    <property type="term" value="C:membrane"/>
    <property type="evidence" value="ECO:0007669"/>
    <property type="project" value="UniProtKB-SubCell"/>
</dbReference>
<protein>
    <submittedName>
        <fullName evidence="9">Cellulose synthase/poly-beta-1,6-N-acetylglucosamine synthase-like glycosyltransferase</fullName>
    </submittedName>
</protein>
<evidence type="ECO:0000256" key="1">
    <source>
        <dbReference type="ARBA" id="ARBA00004141"/>
    </source>
</evidence>
<reference evidence="9 10" key="1">
    <citation type="submission" date="2023-07" db="EMBL/GenBank/DDBJ databases">
        <title>Sequencing the genomes of 1000 actinobacteria strains.</title>
        <authorList>
            <person name="Klenk H.-P."/>
        </authorList>
    </citation>
    <scope>NUCLEOTIDE SEQUENCE [LARGE SCALE GENOMIC DNA]</scope>
    <source>
        <strain evidence="9 10">DSM 44709</strain>
    </source>
</reference>
<evidence type="ECO:0000256" key="6">
    <source>
        <dbReference type="ARBA" id="ARBA00023136"/>
    </source>
</evidence>
<dbReference type="PANTHER" id="PTHR43867">
    <property type="entry name" value="CELLULOSE SYNTHASE CATALYTIC SUBUNIT A [UDP-FORMING]"/>
    <property type="match status" value="1"/>
</dbReference>
<evidence type="ECO:0000256" key="3">
    <source>
        <dbReference type="ARBA" id="ARBA00022679"/>
    </source>
</evidence>
<name>A0AAE3W5G4_9ACTN</name>
<dbReference type="InterPro" id="IPR037257">
    <property type="entry name" value="T2SS_E_N_sf"/>
</dbReference>
<feature type="transmembrane region" description="Helical" evidence="7">
    <location>
        <begin position="201"/>
        <end position="221"/>
    </location>
</feature>
<dbReference type="InterPro" id="IPR007831">
    <property type="entry name" value="T2SS_GspE_N"/>
</dbReference>
<evidence type="ECO:0000256" key="2">
    <source>
        <dbReference type="ARBA" id="ARBA00022676"/>
    </source>
</evidence>
<keyword evidence="2" id="KW-0328">Glycosyltransferase</keyword>
<dbReference type="RefSeq" id="WP_307245024.1">
    <property type="nucleotide sequence ID" value="NZ_JAUSUZ010000001.1"/>
</dbReference>
<dbReference type="GO" id="GO:0016757">
    <property type="term" value="F:glycosyltransferase activity"/>
    <property type="evidence" value="ECO:0007669"/>
    <property type="project" value="UniProtKB-KW"/>
</dbReference>
<dbReference type="Proteomes" id="UP001240236">
    <property type="component" value="Unassembled WGS sequence"/>
</dbReference>
<feature type="transmembrane region" description="Helical" evidence="7">
    <location>
        <begin position="179"/>
        <end position="195"/>
    </location>
</feature>
<feature type="transmembrane region" description="Helical" evidence="7">
    <location>
        <begin position="542"/>
        <end position="562"/>
    </location>
</feature>
<dbReference type="PANTHER" id="PTHR43867:SF2">
    <property type="entry name" value="CELLULOSE SYNTHASE CATALYTIC SUBUNIT A [UDP-FORMING]"/>
    <property type="match status" value="1"/>
</dbReference>
<gene>
    <name evidence="9" type="ORF">J2S42_006319</name>
</gene>
<dbReference type="Pfam" id="PF13641">
    <property type="entry name" value="Glyco_tranf_2_3"/>
    <property type="match status" value="1"/>
</dbReference>
<dbReference type="InterPro" id="IPR050321">
    <property type="entry name" value="Glycosyltr_2/OpgH_subfam"/>
</dbReference>
<organism evidence="9 10">
    <name type="scientific">Catenuloplanes indicus</name>
    <dbReference type="NCBI Taxonomy" id="137267"/>
    <lineage>
        <taxon>Bacteria</taxon>
        <taxon>Bacillati</taxon>
        <taxon>Actinomycetota</taxon>
        <taxon>Actinomycetes</taxon>
        <taxon>Micromonosporales</taxon>
        <taxon>Micromonosporaceae</taxon>
        <taxon>Catenuloplanes</taxon>
    </lineage>
</organism>
<keyword evidence="10" id="KW-1185">Reference proteome</keyword>
<proteinExistence type="predicted"/>
<feature type="domain" description="Type II secretion system protein GspE N-terminal" evidence="8">
    <location>
        <begin position="63"/>
        <end position="144"/>
    </location>
</feature>
<dbReference type="Gene3D" id="3.90.550.10">
    <property type="entry name" value="Spore Coat Polysaccharide Biosynthesis Protein SpsA, Chain A"/>
    <property type="match status" value="1"/>
</dbReference>
<dbReference type="SUPFAM" id="SSF53448">
    <property type="entry name" value="Nucleotide-diphospho-sugar transferases"/>
    <property type="match status" value="1"/>
</dbReference>
<dbReference type="InterPro" id="IPR029044">
    <property type="entry name" value="Nucleotide-diphossugar_trans"/>
</dbReference>